<dbReference type="EC" id="2.3.1.46" evidence="2"/>
<reference evidence="5 6" key="1">
    <citation type="submission" date="2018-10" db="EMBL/GenBank/DDBJ databases">
        <title>Tessaracoccus antarcticuss sp. nov., isolated from sediment.</title>
        <authorList>
            <person name="Zhou L.Y."/>
            <person name="Du Z.J."/>
        </authorList>
    </citation>
    <scope>NUCLEOTIDE SEQUENCE [LARGE SCALE GENOMIC DNA]</scope>
    <source>
        <strain evidence="5 6">JDX10</strain>
    </source>
</reference>
<feature type="domain" description="AB hydrolase-1" evidence="4">
    <location>
        <begin position="59"/>
        <end position="363"/>
    </location>
</feature>
<dbReference type="Proteomes" id="UP000275256">
    <property type="component" value="Unassembled WGS sequence"/>
</dbReference>
<dbReference type="NCBIfam" id="TIGR01392">
    <property type="entry name" value="homoserO_Ac_trn"/>
    <property type="match status" value="1"/>
</dbReference>
<keyword evidence="6" id="KW-1185">Reference proteome</keyword>
<dbReference type="InterPro" id="IPR000073">
    <property type="entry name" value="AB_hydrolase_1"/>
</dbReference>
<dbReference type="HAMAP" id="MF_00296">
    <property type="entry name" value="MetX_acyltransf"/>
    <property type="match status" value="1"/>
</dbReference>
<dbReference type="PANTHER" id="PTHR32268:SF11">
    <property type="entry name" value="HOMOSERINE O-ACETYLTRANSFERASE"/>
    <property type="match status" value="1"/>
</dbReference>
<evidence type="ECO:0000256" key="1">
    <source>
        <dbReference type="ARBA" id="ARBA00022679"/>
    </source>
</evidence>
<comment type="caution">
    <text evidence="5">The sequence shown here is derived from an EMBL/GenBank/DDBJ whole genome shotgun (WGS) entry which is preliminary data.</text>
</comment>
<accession>A0A3M0GCF1</accession>
<comment type="similarity">
    <text evidence="2">Belongs to the AB hydrolase superfamily. MetX family.</text>
</comment>
<sequence>MHHNGPVGEREDQQDVTVSETVRLFDANAPLVLRSGATLAEVDVAHETWGTLNAERSNAVFICHALTGDAHAAGWRQGDKRPGWWDTMIGPGKPVDTNIWFVVCANILGGCQGTTGPSSTNPATGDPYGLDFPLLDMSDFVTVHRALGRHLGVERWALLMGGSLGGMQVLQWALEYPEDTDNAIVLAASSRLTAQNIAFSAVGRQAIMKDSGFRGGRFLSEGTAPKKGLAVARMMAHITYLSEEAFSEKFGRAAQSGELTPNFGVDFAVESYLDHQGEAFQSRFDALSYLYLTRVMDYYDPFAAPGALDALAADAVKFLVMSFDSDWRFSTEHSRRIVRHLEGAHVPTSFREISSPWGHDSFLLAIADYHETIAAFLERAATERGL</sequence>
<dbReference type="GO" id="GO:0005737">
    <property type="term" value="C:cytoplasm"/>
    <property type="evidence" value="ECO:0007669"/>
    <property type="project" value="UniProtKB-SubCell"/>
</dbReference>
<dbReference type="UniPathway" id="UPA00051">
    <property type="reaction ID" value="UER00075"/>
</dbReference>
<keyword evidence="2 5" id="KW-0012">Acyltransferase</keyword>
<dbReference type="RefSeq" id="WP_121901812.1">
    <property type="nucleotide sequence ID" value="NZ_REFW01000002.1"/>
</dbReference>
<dbReference type="Gene3D" id="3.40.50.1820">
    <property type="entry name" value="alpha/beta hydrolase"/>
    <property type="match status" value="1"/>
</dbReference>
<feature type="active site" evidence="2 3">
    <location>
        <position position="359"/>
    </location>
</feature>
<feature type="site" description="Important for acyl-CoA specificity" evidence="2">
    <location>
        <position position="328"/>
    </location>
</feature>
<dbReference type="GO" id="GO:0009092">
    <property type="term" value="P:homoserine metabolic process"/>
    <property type="evidence" value="ECO:0007669"/>
    <property type="project" value="TreeGrafter"/>
</dbReference>
<dbReference type="Gene3D" id="1.10.1740.110">
    <property type="match status" value="1"/>
</dbReference>
<keyword evidence="2" id="KW-0486">Methionine biosynthesis</keyword>
<dbReference type="InterPro" id="IPR029058">
    <property type="entry name" value="AB_hydrolase_fold"/>
</dbReference>
<feature type="binding site" evidence="2">
    <location>
        <position position="360"/>
    </location>
    <ligand>
        <name>substrate</name>
    </ligand>
</feature>
<dbReference type="PIRSF" id="PIRSF000443">
    <property type="entry name" value="Homoser_Ac_trans"/>
    <property type="match status" value="1"/>
</dbReference>
<dbReference type="GO" id="GO:0009086">
    <property type="term" value="P:methionine biosynthetic process"/>
    <property type="evidence" value="ECO:0007669"/>
    <property type="project" value="UniProtKB-UniRule"/>
</dbReference>
<evidence type="ECO:0000259" key="4">
    <source>
        <dbReference type="Pfam" id="PF00561"/>
    </source>
</evidence>
<comment type="catalytic activity">
    <reaction evidence="2">
        <text>L-homoserine + succinyl-CoA = O-succinyl-L-homoserine + CoA</text>
        <dbReference type="Rhea" id="RHEA:22008"/>
        <dbReference type="ChEBI" id="CHEBI:57287"/>
        <dbReference type="ChEBI" id="CHEBI:57292"/>
        <dbReference type="ChEBI" id="CHEBI:57476"/>
        <dbReference type="ChEBI" id="CHEBI:57661"/>
        <dbReference type="EC" id="2.3.1.46"/>
    </reaction>
</comment>
<protein>
    <recommendedName>
        <fullName evidence="2">Homoserine O-succinyltransferase</fullName>
        <shortName evidence="2">HST</shortName>
        <ecNumber evidence="2">2.3.1.46</ecNumber>
    </recommendedName>
    <alternativeName>
        <fullName evidence="2">Homoserine transsuccinylase</fullName>
        <shortName evidence="2">HTS</shortName>
    </alternativeName>
</protein>
<dbReference type="PANTHER" id="PTHR32268">
    <property type="entry name" value="HOMOSERINE O-ACETYLTRANSFERASE"/>
    <property type="match status" value="1"/>
</dbReference>
<comment type="function">
    <text evidence="2">Transfers a succinyl group from succinyl-CoA to L-homoserine, forming succinyl-L-homoserine.</text>
</comment>
<feature type="binding site" evidence="2">
    <location>
        <position position="233"/>
    </location>
    <ligand>
        <name>substrate</name>
    </ligand>
</feature>
<keyword evidence="2" id="KW-0963">Cytoplasm</keyword>
<comment type="subcellular location">
    <subcellularLocation>
        <location evidence="2">Cytoplasm</location>
    </subcellularLocation>
</comment>
<evidence type="ECO:0000256" key="3">
    <source>
        <dbReference type="PIRSR" id="PIRSR000443-1"/>
    </source>
</evidence>
<feature type="active site" description="Nucleophile" evidence="2 3">
    <location>
        <position position="163"/>
    </location>
</feature>
<comment type="pathway">
    <text evidence="2">Amino-acid biosynthesis; L-methionine biosynthesis via de novo pathway; O-succinyl-L-homoserine from L-homoserine: step 1/1.</text>
</comment>
<feature type="active site" evidence="2 3">
    <location>
        <position position="326"/>
    </location>
</feature>
<dbReference type="NCBIfam" id="NF001209">
    <property type="entry name" value="PRK00175.1"/>
    <property type="match status" value="1"/>
</dbReference>
<dbReference type="AlphaFoldDB" id="A0A3M0GCF1"/>
<dbReference type="Pfam" id="PF00561">
    <property type="entry name" value="Abhydrolase_1"/>
    <property type="match status" value="1"/>
</dbReference>
<dbReference type="EMBL" id="REFW01000002">
    <property type="protein sequence ID" value="RMB60332.1"/>
    <property type="molecule type" value="Genomic_DNA"/>
</dbReference>
<gene>
    <name evidence="2" type="primary">metXS</name>
    <name evidence="5" type="ORF">EAX62_10685</name>
</gene>
<comment type="subunit">
    <text evidence="2">Homodimer.</text>
</comment>
<keyword evidence="1 2" id="KW-0808">Transferase</keyword>
<proteinExistence type="inferred from homology"/>
<evidence type="ECO:0000313" key="6">
    <source>
        <dbReference type="Proteomes" id="UP000275256"/>
    </source>
</evidence>
<dbReference type="SUPFAM" id="SSF53474">
    <property type="entry name" value="alpha/beta-Hydrolases"/>
    <property type="match status" value="1"/>
</dbReference>
<name>A0A3M0GCF1_9ACTN</name>
<evidence type="ECO:0000256" key="2">
    <source>
        <dbReference type="HAMAP-Rule" id="MF_00296"/>
    </source>
</evidence>
<keyword evidence="2" id="KW-0028">Amino-acid biosynthesis</keyword>
<dbReference type="InterPro" id="IPR008220">
    <property type="entry name" value="HAT_MetX-like"/>
</dbReference>
<evidence type="ECO:0000313" key="5">
    <source>
        <dbReference type="EMBL" id="RMB60332.1"/>
    </source>
</evidence>
<organism evidence="5 6">
    <name type="scientific">Tessaracoccus antarcticus</name>
    <dbReference type="NCBI Taxonomy" id="2479848"/>
    <lineage>
        <taxon>Bacteria</taxon>
        <taxon>Bacillati</taxon>
        <taxon>Actinomycetota</taxon>
        <taxon>Actinomycetes</taxon>
        <taxon>Propionibacteriales</taxon>
        <taxon>Propionibacteriaceae</taxon>
        <taxon>Tessaracoccus</taxon>
    </lineage>
</organism>
<dbReference type="OrthoDB" id="9800754at2"/>
<dbReference type="GO" id="GO:0004414">
    <property type="term" value="F:homoserine O-acetyltransferase activity"/>
    <property type="evidence" value="ECO:0007669"/>
    <property type="project" value="TreeGrafter"/>
</dbReference>
<comment type="caution">
    <text evidence="2">Lacks conserved residue(s) required for the propagation of feature annotation.</text>
</comment>
<dbReference type="GO" id="GO:0008899">
    <property type="term" value="F:homoserine O-succinyltransferase activity"/>
    <property type="evidence" value="ECO:0007669"/>
    <property type="project" value="UniProtKB-UniRule"/>
</dbReference>